<protein>
    <submittedName>
        <fullName evidence="4">Neutrophil elastase</fullName>
    </submittedName>
</protein>
<feature type="non-terminal residue" evidence="4">
    <location>
        <position position="1"/>
    </location>
</feature>
<dbReference type="AlphaFoldDB" id="A0AA41MQP3"/>
<dbReference type="GO" id="GO:0004252">
    <property type="term" value="F:serine-type endopeptidase activity"/>
    <property type="evidence" value="ECO:0007669"/>
    <property type="project" value="InterPro"/>
</dbReference>
<keyword evidence="1" id="KW-0378">Hydrolase</keyword>
<dbReference type="InterPro" id="IPR009003">
    <property type="entry name" value="Peptidase_S1_PA"/>
</dbReference>
<sequence>LPPHVSPGPVLASETVGGRPARPHAWPFTVSLQRGGHLNGSAVNANMQVARLPAQGRGVGNGTQCLAMGWGRLGTNEWVPSILQELNVTVVTSLCRRCVNMCTLVPGRQLASALGTPVARWSATGSCKARLLHPGGCGSGFYPGASALQQSSRTGSPPPSADPGTP</sequence>
<evidence type="ECO:0000313" key="4">
    <source>
        <dbReference type="EMBL" id="MBZ3876350.1"/>
    </source>
</evidence>
<accession>A0AA41MQP3</accession>
<reference evidence="4" key="1">
    <citation type="submission" date="2020-03" db="EMBL/GenBank/DDBJ databases">
        <title>Studies in the Genomics of Life Span.</title>
        <authorList>
            <person name="Glass D."/>
        </authorList>
    </citation>
    <scope>NUCLEOTIDE SEQUENCE</scope>
    <source>
        <strain evidence="4">SUZIE</strain>
        <tissue evidence="4">Muscle</tissue>
    </source>
</reference>
<dbReference type="GO" id="GO:0006909">
    <property type="term" value="P:phagocytosis"/>
    <property type="evidence" value="ECO:0007669"/>
    <property type="project" value="TreeGrafter"/>
</dbReference>
<dbReference type="SUPFAM" id="SSF50494">
    <property type="entry name" value="Trypsin-like serine proteases"/>
    <property type="match status" value="1"/>
</dbReference>
<dbReference type="EMBL" id="JAATJV010273300">
    <property type="protein sequence ID" value="MBZ3876350.1"/>
    <property type="molecule type" value="Genomic_DNA"/>
</dbReference>
<gene>
    <name evidence="4" type="ORF">SUZIE_137500</name>
</gene>
<dbReference type="GO" id="GO:0002438">
    <property type="term" value="P:acute inflammatory response to antigenic stimulus"/>
    <property type="evidence" value="ECO:0007669"/>
    <property type="project" value="TreeGrafter"/>
</dbReference>
<dbReference type="PANTHER" id="PTHR24257:SF16">
    <property type="entry name" value="NEUTROPHIL ELASTASE"/>
    <property type="match status" value="1"/>
</dbReference>
<feature type="domain" description="Peptidase S1" evidence="3">
    <location>
        <begin position="39"/>
        <end position="97"/>
    </location>
</feature>
<evidence type="ECO:0000259" key="3">
    <source>
        <dbReference type="Pfam" id="PF00089"/>
    </source>
</evidence>
<evidence type="ECO:0000256" key="1">
    <source>
        <dbReference type="ARBA" id="ARBA00022825"/>
    </source>
</evidence>
<name>A0AA41MQP3_SCICA</name>
<dbReference type="GO" id="GO:0005615">
    <property type="term" value="C:extracellular space"/>
    <property type="evidence" value="ECO:0007669"/>
    <property type="project" value="TreeGrafter"/>
</dbReference>
<feature type="compositionally biased region" description="Pro residues" evidence="2">
    <location>
        <begin position="156"/>
        <end position="166"/>
    </location>
</feature>
<dbReference type="InterPro" id="IPR001254">
    <property type="entry name" value="Trypsin_dom"/>
</dbReference>
<keyword evidence="1" id="KW-0645">Protease</keyword>
<dbReference type="Proteomes" id="UP001166674">
    <property type="component" value="Unassembled WGS sequence"/>
</dbReference>
<keyword evidence="1" id="KW-0720">Serine protease</keyword>
<proteinExistence type="predicted"/>
<evidence type="ECO:0000256" key="2">
    <source>
        <dbReference type="SAM" id="MobiDB-lite"/>
    </source>
</evidence>
<evidence type="ECO:0000313" key="5">
    <source>
        <dbReference type="Proteomes" id="UP001166674"/>
    </source>
</evidence>
<keyword evidence="5" id="KW-1185">Reference proteome</keyword>
<dbReference type="GO" id="GO:0006508">
    <property type="term" value="P:proteolysis"/>
    <property type="evidence" value="ECO:0007669"/>
    <property type="project" value="InterPro"/>
</dbReference>
<feature type="region of interest" description="Disordered" evidence="2">
    <location>
        <begin position="146"/>
        <end position="166"/>
    </location>
</feature>
<dbReference type="Gene3D" id="2.40.10.10">
    <property type="entry name" value="Trypsin-like serine proteases"/>
    <property type="match status" value="1"/>
</dbReference>
<dbReference type="InterPro" id="IPR050850">
    <property type="entry name" value="Peptidase_S1_Elastase_sf"/>
</dbReference>
<dbReference type="Pfam" id="PF00089">
    <property type="entry name" value="Trypsin"/>
    <property type="match status" value="1"/>
</dbReference>
<comment type="caution">
    <text evidence="4">The sequence shown here is derived from an EMBL/GenBank/DDBJ whole genome shotgun (WGS) entry which is preliminary data.</text>
</comment>
<dbReference type="PANTHER" id="PTHR24257">
    <property type="entry name" value="CHYMOTRYPSIN-LIKE ELASTASE FAMILY MEMBER"/>
    <property type="match status" value="1"/>
</dbReference>
<organism evidence="4 5">
    <name type="scientific">Sciurus carolinensis</name>
    <name type="common">Eastern gray squirrel</name>
    <dbReference type="NCBI Taxonomy" id="30640"/>
    <lineage>
        <taxon>Eukaryota</taxon>
        <taxon>Metazoa</taxon>
        <taxon>Chordata</taxon>
        <taxon>Craniata</taxon>
        <taxon>Vertebrata</taxon>
        <taxon>Euteleostomi</taxon>
        <taxon>Mammalia</taxon>
        <taxon>Eutheria</taxon>
        <taxon>Euarchontoglires</taxon>
        <taxon>Glires</taxon>
        <taxon>Rodentia</taxon>
        <taxon>Sciuromorpha</taxon>
        <taxon>Sciuridae</taxon>
        <taxon>Sciurinae</taxon>
        <taxon>Sciurini</taxon>
        <taxon>Sciurus</taxon>
    </lineage>
</organism>
<dbReference type="InterPro" id="IPR043504">
    <property type="entry name" value="Peptidase_S1_PA_chymotrypsin"/>
</dbReference>